<feature type="compositionally biased region" description="Basic and acidic residues" evidence="10">
    <location>
        <begin position="402"/>
        <end position="418"/>
    </location>
</feature>
<proteinExistence type="inferred from homology"/>
<comment type="similarity">
    <text evidence="8">Belongs to the DEAD box helicase family. DDX56/DBP9 subfamily.</text>
</comment>
<evidence type="ECO:0000256" key="1">
    <source>
        <dbReference type="ARBA" id="ARBA00003706"/>
    </source>
</evidence>
<dbReference type="InterPro" id="IPR050079">
    <property type="entry name" value="DEAD_box_RNA_helicase"/>
</dbReference>
<dbReference type="PROSITE" id="PS51192">
    <property type="entry name" value="HELICASE_ATP_BIND_1"/>
    <property type="match status" value="1"/>
</dbReference>
<evidence type="ECO:0000256" key="8">
    <source>
        <dbReference type="ARBA" id="ARBA00038041"/>
    </source>
</evidence>
<evidence type="ECO:0000256" key="6">
    <source>
        <dbReference type="ARBA" id="ARBA00022840"/>
    </source>
</evidence>
<reference evidence="14" key="2">
    <citation type="submission" date="2015-01" db="EMBL/GenBank/DDBJ databases">
        <title>Evolutionary Origins and Diversification of the Mycorrhizal Mutualists.</title>
        <authorList>
            <consortium name="DOE Joint Genome Institute"/>
            <consortium name="Mycorrhizal Genomics Consortium"/>
            <person name="Kohler A."/>
            <person name="Kuo A."/>
            <person name="Nagy L.G."/>
            <person name="Floudas D."/>
            <person name="Copeland A."/>
            <person name="Barry K.W."/>
            <person name="Cichocki N."/>
            <person name="Veneault-Fourrey C."/>
            <person name="LaButti K."/>
            <person name="Lindquist E.A."/>
            <person name="Lipzen A."/>
            <person name="Lundell T."/>
            <person name="Morin E."/>
            <person name="Murat C."/>
            <person name="Riley R."/>
            <person name="Ohm R."/>
            <person name="Sun H."/>
            <person name="Tunlid A."/>
            <person name="Henrissat B."/>
            <person name="Grigoriev I.V."/>
            <person name="Hibbett D.S."/>
            <person name="Martin F."/>
        </authorList>
    </citation>
    <scope>NUCLEOTIDE SEQUENCE [LARGE SCALE GENOMIC DNA]</scope>
    <source>
        <strain evidence="14">Foug A</strain>
    </source>
</reference>
<dbReference type="HOGENOM" id="CLU_003041_17_1_1"/>
<dbReference type="STRING" id="1036808.A0A0C2ZL92"/>
<feature type="region of interest" description="Disordered" evidence="10">
    <location>
        <begin position="641"/>
        <end position="682"/>
    </location>
</feature>
<dbReference type="InterPro" id="IPR014001">
    <property type="entry name" value="Helicase_ATP-bd"/>
</dbReference>
<dbReference type="OrthoDB" id="1191041at2759"/>
<dbReference type="InParanoid" id="A0A0C2ZL92"/>
<dbReference type="GO" id="GO:0003723">
    <property type="term" value="F:RNA binding"/>
    <property type="evidence" value="ECO:0007669"/>
    <property type="project" value="UniProtKB-KW"/>
</dbReference>
<evidence type="ECO:0000256" key="2">
    <source>
        <dbReference type="ARBA" id="ARBA00012552"/>
    </source>
</evidence>
<dbReference type="PROSITE" id="PS51194">
    <property type="entry name" value="HELICASE_CTER"/>
    <property type="match status" value="1"/>
</dbReference>
<dbReference type="EMBL" id="KN822181">
    <property type="protein sequence ID" value="KIM53432.1"/>
    <property type="molecule type" value="Genomic_DNA"/>
</dbReference>
<dbReference type="GO" id="GO:0005524">
    <property type="term" value="F:ATP binding"/>
    <property type="evidence" value="ECO:0007669"/>
    <property type="project" value="UniProtKB-KW"/>
</dbReference>
<organism evidence="13 14">
    <name type="scientific">Scleroderma citrinum Foug A</name>
    <dbReference type="NCBI Taxonomy" id="1036808"/>
    <lineage>
        <taxon>Eukaryota</taxon>
        <taxon>Fungi</taxon>
        <taxon>Dikarya</taxon>
        <taxon>Basidiomycota</taxon>
        <taxon>Agaricomycotina</taxon>
        <taxon>Agaricomycetes</taxon>
        <taxon>Agaricomycetidae</taxon>
        <taxon>Boletales</taxon>
        <taxon>Sclerodermatineae</taxon>
        <taxon>Sclerodermataceae</taxon>
        <taxon>Scleroderma</taxon>
    </lineage>
</organism>
<feature type="domain" description="Helicase ATP-binding" evidence="11">
    <location>
        <begin position="115"/>
        <end position="299"/>
    </location>
</feature>
<feature type="domain" description="Helicase C-terminal" evidence="12">
    <location>
        <begin position="325"/>
        <end position="551"/>
    </location>
</feature>
<keyword evidence="7" id="KW-0694">RNA-binding</keyword>
<dbReference type="SMART" id="SM00490">
    <property type="entry name" value="HELICc"/>
    <property type="match status" value="1"/>
</dbReference>
<keyword evidence="3" id="KW-0547">Nucleotide-binding</keyword>
<evidence type="ECO:0000256" key="10">
    <source>
        <dbReference type="SAM" id="MobiDB-lite"/>
    </source>
</evidence>
<dbReference type="PANTHER" id="PTHR47959:SF21">
    <property type="entry name" value="DEAD-BOX HELICASE 56"/>
    <property type="match status" value="1"/>
</dbReference>
<dbReference type="EC" id="3.6.4.13" evidence="2"/>
<dbReference type="InterPro" id="IPR027417">
    <property type="entry name" value="P-loop_NTPase"/>
</dbReference>
<protein>
    <recommendedName>
        <fullName evidence="2">RNA helicase</fullName>
        <ecNumber evidence="2">3.6.4.13</ecNumber>
    </recommendedName>
</protein>
<dbReference type="SMART" id="SM00487">
    <property type="entry name" value="DEXDc"/>
    <property type="match status" value="1"/>
</dbReference>
<evidence type="ECO:0000256" key="9">
    <source>
        <dbReference type="ARBA" id="ARBA00047984"/>
    </source>
</evidence>
<evidence type="ECO:0000256" key="5">
    <source>
        <dbReference type="ARBA" id="ARBA00022806"/>
    </source>
</evidence>
<dbReference type="GO" id="GO:0016787">
    <property type="term" value="F:hydrolase activity"/>
    <property type="evidence" value="ECO:0007669"/>
    <property type="project" value="UniProtKB-KW"/>
</dbReference>
<comment type="function">
    <text evidence="1">ATP-binding RNA helicase involved in the biogenesis of 60S ribosomal subunits and is required for the normal formation of 25S and 5.8S rRNAs.</text>
</comment>
<evidence type="ECO:0000256" key="4">
    <source>
        <dbReference type="ARBA" id="ARBA00022801"/>
    </source>
</evidence>
<dbReference type="Pfam" id="PF00270">
    <property type="entry name" value="DEAD"/>
    <property type="match status" value="1"/>
</dbReference>
<reference evidence="13 14" key="1">
    <citation type="submission" date="2014-04" db="EMBL/GenBank/DDBJ databases">
        <authorList>
            <consortium name="DOE Joint Genome Institute"/>
            <person name="Kuo A."/>
            <person name="Kohler A."/>
            <person name="Nagy L.G."/>
            <person name="Floudas D."/>
            <person name="Copeland A."/>
            <person name="Barry K.W."/>
            <person name="Cichocki N."/>
            <person name="Veneault-Fourrey C."/>
            <person name="LaButti K."/>
            <person name="Lindquist E.A."/>
            <person name="Lipzen A."/>
            <person name="Lundell T."/>
            <person name="Morin E."/>
            <person name="Murat C."/>
            <person name="Sun H."/>
            <person name="Tunlid A."/>
            <person name="Henrissat B."/>
            <person name="Grigoriev I.V."/>
            <person name="Hibbett D.S."/>
            <person name="Martin F."/>
            <person name="Nordberg H.P."/>
            <person name="Cantor M.N."/>
            <person name="Hua S.X."/>
        </authorList>
    </citation>
    <scope>NUCLEOTIDE SEQUENCE [LARGE SCALE GENOMIC DNA]</scope>
    <source>
        <strain evidence="13 14">Foug A</strain>
    </source>
</reference>
<evidence type="ECO:0000313" key="14">
    <source>
        <dbReference type="Proteomes" id="UP000053989"/>
    </source>
</evidence>
<dbReference type="CDD" id="cd18787">
    <property type="entry name" value="SF2_C_DEAD"/>
    <property type="match status" value="1"/>
</dbReference>
<feature type="compositionally biased region" description="Basic and acidic residues" evidence="10">
    <location>
        <begin position="673"/>
        <end position="682"/>
    </location>
</feature>
<dbReference type="GO" id="GO:0005829">
    <property type="term" value="C:cytosol"/>
    <property type="evidence" value="ECO:0007669"/>
    <property type="project" value="TreeGrafter"/>
</dbReference>
<comment type="catalytic activity">
    <reaction evidence="9">
        <text>ATP + H2O = ADP + phosphate + H(+)</text>
        <dbReference type="Rhea" id="RHEA:13065"/>
        <dbReference type="ChEBI" id="CHEBI:15377"/>
        <dbReference type="ChEBI" id="CHEBI:15378"/>
        <dbReference type="ChEBI" id="CHEBI:30616"/>
        <dbReference type="ChEBI" id="CHEBI:43474"/>
        <dbReference type="ChEBI" id="CHEBI:456216"/>
        <dbReference type="EC" id="3.6.4.13"/>
    </reaction>
</comment>
<dbReference type="GO" id="GO:0003724">
    <property type="term" value="F:RNA helicase activity"/>
    <property type="evidence" value="ECO:0007669"/>
    <property type="project" value="UniProtKB-EC"/>
</dbReference>
<dbReference type="SUPFAM" id="SSF52540">
    <property type="entry name" value="P-loop containing nucleoside triphosphate hydrolases"/>
    <property type="match status" value="2"/>
</dbReference>
<dbReference type="CDD" id="cd17961">
    <property type="entry name" value="DEADc_DDX56"/>
    <property type="match status" value="1"/>
</dbReference>
<evidence type="ECO:0000256" key="3">
    <source>
        <dbReference type="ARBA" id="ARBA00022741"/>
    </source>
</evidence>
<dbReference type="Pfam" id="PF00271">
    <property type="entry name" value="Helicase_C"/>
    <property type="match status" value="2"/>
</dbReference>
<dbReference type="InterPro" id="IPR011545">
    <property type="entry name" value="DEAD/DEAH_box_helicase_dom"/>
</dbReference>
<gene>
    <name evidence="13" type="ORF">SCLCIDRAFT_11591</name>
</gene>
<evidence type="ECO:0000313" key="13">
    <source>
        <dbReference type="EMBL" id="KIM53432.1"/>
    </source>
</evidence>
<dbReference type="FunCoup" id="A0A0C2ZL92">
    <property type="interactions" value="542"/>
</dbReference>
<evidence type="ECO:0000259" key="11">
    <source>
        <dbReference type="PROSITE" id="PS51192"/>
    </source>
</evidence>
<dbReference type="PANTHER" id="PTHR47959">
    <property type="entry name" value="ATP-DEPENDENT RNA HELICASE RHLE-RELATED"/>
    <property type="match status" value="1"/>
</dbReference>
<evidence type="ECO:0000256" key="7">
    <source>
        <dbReference type="ARBA" id="ARBA00022884"/>
    </source>
</evidence>
<accession>A0A0C2ZL92</accession>
<feature type="compositionally biased region" description="Basic residues" evidence="10">
    <location>
        <begin position="429"/>
        <end position="448"/>
    </location>
</feature>
<dbReference type="AlphaFoldDB" id="A0A0C2ZL92"/>
<keyword evidence="14" id="KW-1185">Reference proteome</keyword>
<name>A0A0C2ZL92_9AGAM</name>
<dbReference type="InterPro" id="IPR001650">
    <property type="entry name" value="Helicase_C-like"/>
</dbReference>
<feature type="region of interest" description="Disordered" evidence="10">
    <location>
        <begin position="402"/>
        <end position="452"/>
    </location>
</feature>
<keyword evidence="6" id="KW-0067">ATP-binding</keyword>
<dbReference type="Proteomes" id="UP000053989">
    <property type="component" value="Unassembled WGS sequence"/>
</dbReference>
<sequence length="682" mass="76803">MLKYTMRTCERKQVKLQYGTLHVGQVYLEICLRQLQARRQSGKISQKMDDVQWTHMLHDTSGSGIASSSVSRVWNSVVVLILPSTAFSHLLDARILRALADIGFARPTLVQLKAIPIALENCDILAKARTGSGKTAAYCIPVVQKILTAKNNLSNVDPAYCLTRALILVPTRELSEQVLTCLRNLVKYCEKEVALANAASGSATNLQRTLLEDKPDIVIATPSRALGLLQSKTINLSSLESLVIDEADLILSYGHDADVRQIFSGAYLPKVYQSFLMSATITEDVEALKGLTLRSPAILKLEEGQDELSLLTQYSVRCSEVDKFLLTYVILKLRLIKGKCILFVNDVDRCYRLKLFLEQFSIKSCVLNSELPLNSRYHTVQEFNKGVYDYIIATDESGGKRELDTDDVHDVNGAHGDDVQLDDAESSTKRKRHSSPILKPSKRHRSKMHSGDKEYGVTRGIDFVNVACVVNFDLPTSYRAYTHRVGRTARAGHSGMSLSFVIPRSEWGKNKVVGCVESSREDEQIWGRIENGEKTKGSKIQEYKFDMEQVEAFRYRMGDALRSVTKSAIKEARIKELKTEILNSEKLKVWKQSLMAHFEDNPLDLEYLRHDKPLHPMRTQSHMKHVPKYLLPRVMPITEDDANKSNNFVPFKKKPVRGRGGGRRGGSNGRSSRKVDPLKKFQ</sequence>
<feature type="compositionally biased region" description="Basic residues" evidence="10">
    <location>
        <begin position="651"/>
        <end position="662"/>
    </location>
</feature>
<evidence type="ECO:0000259" key="12">
    <source>
        <dbReference type="PROSITE" id="PS51194"/>
    </source>
</evidence>
<keyword evidence="4" id="KW-0378">Hydrolase</keyword>
<dbReference type="Gene3D" id="3.40.50.300">
    <property type="entry name" value="P-loop containing nucleotide triphosphate hydrolases"/>
    <property type="match status" value="2"/>
</dbReference>
<keyword evidence="5" id="KW-0347">Helicase</keyword>